<feature type="binding site" description="in other chain" evidence="5">
    <location>
        <position position="26"/>
    </location>
    <ligand>
        <name>dUMP</name>
        <dbReference type="ChEBI" id="CHEBI:246422"/>
        <note>ligand shared between dimeric partners</note>
    </ligand>
</feature>
<dbReference type="HAMAP" id="MF_00008">
    <property type="entry name" value="Thymidy_synth_bact"/>
    <property type="match status" value="1"/>
</dbReference>
<dbReference type="SUPFAM" id="SSF55831">
    <property type="entry name" value="Thymidylate synthase/dCMP hydroxymethylase"/>
    <property type="match status" value="1"/>
</dbReference>
<dbReference type="Pfam" id="PF00303">
    <property type="entry name" value="Thymidylat_synt"/>
    <property type="match status" value="1"/>
</dbReference>
<comment type="caution">
    <text evidence="7">The sequence shown here is derived from an EMBL/GenBank/DDBJ whole genome shotgun (WGS) entry which is preliminary data.</text>
</comment>
<proteinExistence type="inferred from homology"/>
<feature type="binding site" description="in other chain" evidence="5">
    <location>
        <begin position="269"/>
        <end position="271"/>
    </location>
    <ligand>
        <name>dUMP</name>
        <dbReference type="ChEBI" id="CHEBI:246422"/>
        <note>ligand shared between dimeric partners</note>
    </ligand>
</feature>
<dbReference type="EC" id="2.1.1.45" evidence="1 5"/>
<evidence type="ECO:0000256" key="1">
    <source>
        <dbReference type="ARBA" id="ARBA00011947"/>
    </source>
</evidence>
<evidence type="ECO:0000256" key="5">
    <source>
        <dbReference type="HAMAP-Rule" id="MF_00008"/>
    </source>
</evidence>
<feature type="domain" description="Thymidylate synthase/dCMP hydroxymethylase" evidence="6">
    <location>
        <begin position="7"/>
        <end position="326"/>
    </location>
</feature>
<dbReference type="RefSeq" id="WP_126295915.1">
    <property type="nucleotide sequence ID" value="NZ_CP185866.1"/>
</dbReference>
<feature type="binding site" evidence="5">
    <location>
        <begin position="181"/>
        <end position="182"/>
    </location>
    <ligand>
        <name>dUMP</name>
        <dbReference type="ChEBI" id="CHEBI:246422"/>
        <note>ligand shared between dimeric partners</note>
    </ligand>
</feature>
<evidence type="ECO:0000256" key="2">
    <source>
        <dbReference type="ARBA" id="ARBA00022603"/>
    </source>
</evidence>
<protein>
    <recommendedName>
        <fullName evidence="1 5">Thymidylate synthase</fullName>
        <shortName evidence="5">TS</shortName>
        <shortName evidence="5">TSase</shortName>
        <ecNumber evidence="1 5">2.1.1.45</ecNumber>
    </recommendedName>
</protein>
<comment type="subunit">
    <text evidence="5">Homodimer.</text>
</comment>
<dbReference type="InterPro" id="IPR023451">
    <property type="entry name" value="Thymidate_synth/dCMP_Mease_dom"/>
</dbReference>
<comment type="similarity">
    <text evidence="5">Belongs to the thymidylate synthase family. Bacterial-type ThyA subfamily.</text>
</comment>
<keyword evidence="4 5" id="KW-0545">Nucleotide biosynthesis</keyword>
<dbReference type="GO" id="GO:0006231">
    <property type="term" value="P:dTMP biosynthetic process"/>
    <property type="evidence" value="ECO:0007669"/>
    <property type="project" value="UniProtKB-UniRule"/>
</dbReference>
<sequence>MDRHPEHEYLNLLKYTLENGIKKEDRTGTGTMSVFGYQMRFDLSKGFPLFTTKRVAFKLIASELLWFIKGDTNIRYLLQNNNHIWDEWAFKRWVESDEYKGPDMTDFGRRCLVDENFNELYQKELKAFCQRVLEDDAFAEKYGDLGNVYGKQWRNWTATNGERIDQLSDAINQIKNNPDSRRIIVNAWNPEDVINAGGKDSKAALPPCHVMFQFYVADRKLSCMLTQRSGDQFLGVPYNVSSYALLTHLIAHECGLEVGEFVHSIGDAHIYSNHMEQVREQLSRDPRPFPTLKINPDKQSIFEIELEDLTIEGYDPHPAIKAPVAV</sequence>
<feature type="binding site" description="in other chain" evidence="5">
    <location>
        <begin position="228"/>
        <end position="231"/>
    </location>
    <ligand>
        <name>dUMP</name>
        <dbReference type="ChEBI" id="CHEBI:246422"/>
        <note>ligand shared between dimeric partners</note>
    </ligand>
</feature>
<dbReference type="GO" id="GO:0006235">
    <property type="term" value="P:dTTP biosynthetic process"/>
    <property type="evidence" value="ECO:0007669"/>
    <property type="project" value="UniProtKB-UniRule"/>
</dbReference>
<dbReference type="InterPro" id="IPR000398">
    <property type="entry name" value="Thymidylate_synthase"/>
</dbReference>
<comment type="function">
    <text evidence="5">Catalyzes the reductive methylation of 2'-deoxyuridine-5'-monophosphate (dUMP) to 2'-deoxythymidine-5'-monophosphate (dTMP) while utilizing 5,10-methylenetetrahydrofolate (mTHF) as the methyl donor and reductant in the reaction, yielding dihydrofolate (DHF) as a by-product. This enzymatic reaction provides an intracellular de novo source of dTMP, an essential precursor for DNA biosynthesis.</text>
</comment>
<accession>A0A431UFX2</accession>
<feature type="binding site" evidence="5">
    <location>
        <position position="325"/>
    </location>
    <ligand>
        <name>(6R)-5,10-methylene-5,6,7,8-tetrahydrofolate</name>
        <dbReference type="ChEBI" id="CHEBI:15636"/>
    </ligand>
</feature>
<dbReference type="EMBL" id="RXNR01000079">
    <property type="protein sequence ID" value="RTQ88300.1"/>
    <property type="molecule type" value="Genomic_DNA"/>
</dbReference>
<evidence type="ECO:0000313" key="7">
    <source>
        <dbReference type="EMBL" id="RTQ88300.1"/>
    </source>
</evidence>
<keyword evidence="5" id="KW-0963">Cytoplasm</keyword>
<organism evidence="7 8">
    <name type="scientific">Lysinibacillus telephonicus</name>
    <dbReference type="NCBI Taxonomy" id="1714840"/>
    <lineage>
        <taxon>Bacteria</taxon>
        <taxon>Bacillati</taxon>
        <taxon>Bacillota</taxon>
        <taxon>Bacilli</taxon>
        <taxon>Bacillales</taxon>
        <taxon>Bacillaceae</taxon>
        <taxon>Lysinibacillus</taxon>
    </lineage>
</organism>
<dbReference type="InterPro" id="IPR036926">
    <property type="entry name" value="Thymidate_synth/dCMP_Mease_sf"/>
</dbReference>
<gene>
    <name evidence="5" type="primary">thyA</name>
    <name evidence="7" type="ORF">EKG35_17905</name>
</gene>
<dbReference type="GO" id="GO:0005829">
    <property type="term" value="C:cytosol"/>
    <property type="evidence" value="ECO:0007669"/>
    <property type="project" value="TreeGrafter"/>
</dbReference>
<comment type="subcellular location">
    <subcellularLocation>
        <location evidence="5">Cytoplasm</location>
    </subcellularLocation>
</comment>
<feature type="active site" description="Nucleophile" evidence="5">
    <location>
        <position position="208"/>
    </location>
</feature>
<evidence type="ECO:0000256" key="4">
    <source>
        <dbReference type="ARBA" id="ARBA00022727"/>
    </source>
</evidence>
<dbReference type="GO" id="GO:0004799">
    <property type="term" value="F:thymidylate synthase activity"/>
    <property type="evidence" value="ECO:0007669"/>
    <property type="project" value="UniProtKB-UniRule"/>
</dbReference>
<dbReference type="CDD" id="cd00351">
    <property type="entry name" value="TS_Pyrimidine_HMase"/>
    <property type="match status" value="1"/>
</dbReference>
<dbReference type="PANTHER" id="PTHR11548">
    <property type="entry name" value="THYMIDYLATE SYNTHASE 1"/>
    <property type="match status" value="1"/>
</dbReference>
<evidence type="ECO:0000259" key="6">
    <source>
        <dbReference type="Pfam" id="PF00303"/>
    </source>
</evidence>
<reference evidence="7 8" key="1">
    <citation type="submission" date="2018-12" db="EMBL/GenBank/DDBJ databases">
        <authorList>
            <person name="Yu L."/>
        </authorList>
    </citation>
    <scope>NUCLEOTIDE SEQUENCE [LARGE SCALE GENOMIC DNA]</scope>
    <source>
        <strain evidence="7 8">S5H2222</strain>
    </source>
</reference>
<dbReference type="OrthoDB" id="9774633at2"/>
<comment type="catalytic activity">
    <reaction evidence="5">
        <text>dUMP + (6R)-5,10-methylene-5,6,7,8-tetrahydrofolate = 7,8-dihydrofolate + dTMP</text>
        <dbReference type="Rhea" id="RHEA:12104"/>
        <dbReference type="ChEBI" id="CHEBI:15636"/>
        <dbReference type="ChEBI" id="CHEBI:57451"/>
        <dbReference type="ChEBI" id="CHEBI:63528"/>
        <dbReference type="ChEBI" id="CHEBI:246422"/>
        <dbReference type="EC" id="2.1.1.45"/>
    </reaction>
</comment>
<dbReference type="PRINTS" id="PR00108">
    <property type="entry name" value="THYMDSNTHASE"/>
</dbReference>
<name>A0A431UFX2_9BACI</name>
<feature type="binding site" evidence="5">
    <location>
        <position position="231"/>
    </location>
    <ligand>
        <name>(6R)-5,10-methylene-5,6,7,8-tetrahydrofolate</name>
        <dbReference type="ChEBI" id="CHEBI:15636"/>
    </ligand>
</feature>
<dbReference type="NCBIfam" id="NF002496">
    <property type="entry name" value="PRK01827.1-2"/>
    <property type="match status" value="1"/>
</dbReference>
<dbReference type="PANTHER" id="PTHR11548:SF9">
    <property type="entry name" value="THYMIDYLATE SYNTHASE"/>
    <property type="match status" value="1"/>
</dbReference>
<keyword evidence="8" id="KW-1185">Reference proteome</keyword>
<dbReference type="Proteomes" id="UP000276349">
    <property type="component" value="Unassembled WGS sequence"/>
</dbReference>
<evidence type="ECO:0000256" key="3">
    <source>
        <dbReference type="ARBA" id="ARBA00022679"/>
    </source>
</evidence>
<evidence type="ECO:0000313" key="8">
    <source>
        <dbReference type="Proteomes" id="UP000276349"/>
    </source>
</evidence>
<keyword evidence="3 5" id="KW-0808">Transferase</keyword>
<dbReference type="Gene3D" id="3.30.572.10">
    <property type="entry name" value="Thymidylate synthase/dCMP hydroxymethylase domain"/>
    <property type="match status" value="1"/>
</dbReference>
<feature type="binding site" description="in other chain" evidence="5">
    <location>
        <position position="239"/>
    </location>
    <ligand>
        <name>dUMP</name>
        <dbReference type="ChEBI" id="CHEBI:246422"/>
        <note>ligand shared between dimeric partners</note>
    </ligand>
</feature>
<dbReference type="AlphaFoldDB" id="A0A431UFX2"/>
<comment type="pathway">
    <text evidence="5">Pyrimidine metabolism; dTTP biosynthesis.</text>
</comment>
<dbReference type="UniPathway" id="UPA00575"/>
<comment type="caution">
    <text evidence="5">Lacks conserved residue(s) required for the propagation of feature annotation.</text>
</comment>
<dbReference type="InterPro" id="IPR045097">
    <property type="entry name" value="Thymidate_synth/dCMP_Mease"/>
</dbReference>
<dbReference type="GO" id="GO:0032259">
    <property type="term" value="P:methylation"/>
    <property type="evidence" value="ECO:0007669"/>
    <property type="project" value="UniProtKB-KW"/>
</dbReference>
<dbReference type="NCBIfam" id="TIGR03284">
    <property type="entry name" value="thym_sym"/>
    <property type="match status" value="1"/>
</dbReference>
<keyword evidence="2 5" id="KW-0489">Methyltransferase</keyword>